<dbReference type="InterPro" id="IPR038390">
    <property type="entry name" value="Metal_Tscrpt_repr_sf"/>
</dbReference>
<dbReference type="Gene3D" id="1.20.58.1000">
    <property type="entry name" value="Metal-sensitive repressor, helix protomer"/>
    <property type="match status" value="1"/>
</dbReference>
<dbReference type="GO" id="GO:0046872">
    <property type="term" value="F:metal ion binding"/>
    <property type="evidence" value="ECO:0007669"/>
    <property type="project" value="InterPro"/>
</dbReference>
<dbReference type="AlphaFoldDB" id="A0A1F5PKD5"/>
<dbReference type="InterPro" id="IPR003735">
    <property type="entry name" value="Metal_Tscrpt_repr"/>
</dbReference>
<evidence type="ECO:0000313" key="2">
    <source>
        <dbReference type="Proteomes" id="UP000177682"/>
    </source>
</evidence>
<organism evidence="1 2">
    <name type="scientific">Candidatus Doudnabacteria bacterium RIFCSPHIGHO2_12_FULL_48_16</name>
    <dbReference type="NCBI Taxonomy" id="1817838"/>
    <lineage>
        <taxon>Bacteria</taxon>
        <taxon>Candidatus Doudnaibacteriota</taxon>
    </lineage>
</organism>
<evidence type="ECO:0008006" key="3">
    <source>
        <dbReference type="Google" id="ProtNLM"/>
    </source>
</evidence>
<gene>
    <name evidence="1" type="ORF">A3E29_03280</name>
</gene>
<dbReference type="GO" id="GO:0003677">
    <property type="term" value="F:DNA binding"/>
    <property type="evidence" value="ECO:0007669"/>
    <property type="project" value="InterPro"/>
</dbReference>
<evidence type="ECO:0000313" key="1">
    <source>
        <dbReference type="EMBL" id="OGE90408.1"/>
    </source>
</evidence>
<dbReference type="Pfam" id="PF02583">
    <property type="entry name" value="Trns_repr_metal"/>
    <property type="match status" value="1"/>
</dbReference>
<reference evidence="1 2" key="1">
    <citation type="journal article" date="2016" name="Nat. Commun.">
        <title>Thousands of microbial genomes shed light on interconnected biogeochemical processes in an aquifer system.</title>
        <authorList>
            <person name="Anantharaman K."/>
            <person name="Brown C.T."/>
            <person name="Hug L.A."/>
            <person name="Sharon I."/>
            <person name="Castelle C.J."/>
            <person name="Probst A.J."/>
            <person name="Thomas B.C."/>
            <person name="Singh A."/>
            <person name="Wilkins M.J."/>
            <person name="Karaoz U."/>
            <person name="Brodie E.L."/>
            <person name="Williams K.H."/>
            <person name="Hubbard S.S."/>
            <person name="Banfield J.F."/>
        </authorList>
    </citation>
    <scope>NUCLEOTIDE SEQUENCE [LARGE SCALE GENOMIC DNA]</scope>
</reference>
<sequence length="88" mass="10296">MLKPNRKKAVSRLHIIQGQLKGLEKMVHDNKYCIDVIRLSLAIQKSLQSFNKHMLENHLKEHVSHQFTSGKDKQAIKELSDIYFLNNK</sequence>
<dbReference type="EMBL" id="MFEY01000007">
    <property type="protein sequence ID" value="OGE90408.1"/>
    <property type="molecule type" value="Genomic_DNA"/>
</dbReference>
<comment type="caution">
    <text evidence="1">The sequence shown here is derived from an EMBL/GenBank/DDBJ whole genome shotgun (WGS) entry which is preliminary data.</text>
</comment>
<protein>
    <recommendedName>
        <fullName evidence="3">Transcriptional regulator</fullName>
    </recommendedName>
</protein>
<dbReference type="PANTHER" id="PTHR33677">
    <property type="entry name" value="TRANSCRIPTIONAL REPRESSOR FRMR-RELATED"/>
    <property type="match status" value="1"/>
</dbReference>
<name>A0A1F5PKD5_9BACT</name>
<dbReference type="Proteomes" id="UP000177682">
    <property type="component" value="Unassembled WGS sequence"/>
</dbReference>
<proteinExistence type="predicted"/>
<dbReference type="GO" id="GO:0045892">
    <property type="term" value="P:negative regulation of DNA-templated transcription"/>
    <property type="evidence" value="ECO:0007669"/>
    <property type="project" value="UniProtKB-ARBA"/>
</dbReference>
<accession>A0A1F5PKD5</accession>